<name>A0ABY2IK24_9MICO</name>
<dbReference type="EMBL" id="SOFS01000031">
    <property type="protein sequence ID" value="TFC18678.1"/>
    <property type="molecule type" value="Genomic_DNA"/>
</dbReference>
<dbReference type="RefSeq" id="WP_134449839.1">
    <property type="nucleotide sequence ID" value="NZ_SOFS01000031.1"/>
</dbReference>
<reference evidence="1 2" key="1">
    <citation type="submission" date="2019-03" db="EMBL/GenBank/DDBJ databases">
        <title>Genomics of glacier-inhabiting Cryobacterium strains.</title>
        <authorList>
            <person name="Liu Q."/>
            <person name="Xin Y.-H."/>
        </authorList>
    </citation>
    <scope>NUCLEOTIDE SEQUENCE [LARGE SCALE GENOMIC DNA]</scope>
    <source>
        <strain evidence="1 2">MDB1-5</strain>
    </source>
</reference>
<organism evidence="1 2">
    <name type="scientific">Cryobacterium glucosi</name>
    <dbReference type="NCBI Taxonomy" id="1259175"/>
    <lineage>
        <taxon>Bacteria</taxon>
        <taxon>Bacillati</taxon>
        <taxon>Actinomycetota</taxon>
        <taxon>Actinomycetes</taxon>
        <taxon>Micrococcales</taxon>
        <taxon>Microbacteriaceae</taxon>
        <taxon>Cryobacterium</taxon>
    </lineage>
</organism>
<sequence length="109" mass="10871">MTDTTALAADLETAVRAVPGVSTLYPTAPLLATIVGAVVDAITTRTVSPPLVSVSNGHAGLSVSARIGVADTKSAASVSRLVYDTIAANPAIRAAEPIDTISVTVASID</sequence>
<gene>
    <name evidence="1" type="ORF">E3O46_13405</name>
</gene>
<proteinExistence type="predicted"/>
<protein>
    <recommendedName>
        <fullName evidence="3">Asp23/Gls24 family envelope stress response protein</fullName>
    </recommendedName>
</protein>
<evidence type="ECO:0000313" key="1">
    <source>
        <dbReference type="EMBL" id="TFC18678.1"/>
    </source>
</evidence>
<accession>A0ABY2IK24</accession>
<comment type="caution">
    <text evidence="1">The sequence shown here is derived from an EMBL/GenBank/DDBJ whole genome shotgun (WGS) entry which is preliminary data.</text>
</comment>
<keyword evidence="2" id="KW-1185">Reference proteome</keyword>
<dbReference type="Proteomes" id="UP000297604">
    <property type="component" value="Unassembled WGS sequence"/>
</dbReference>
<evidence type="ECO:0000313" key="2">
    <source>
        <dbReference type="Proteomes" id="UP000297604"/>
    </source>
</evidence>
<evidence type="ECO:0008006" key="3">
    <source>
        <dbReference type="Google" id="ProtNLM"/>
    </source>
</evidence>